<dbReference type="GO" id="GO:0006167">
    <property type="term" value="P:AMP biosynthetic process"/>
    <property type="evidence" value="ECO:0007669"/>
    <property type="project" value="TreeGrafter"/>
</dbReference>
<feature type="region of interest" description="Disordered" evidence="2">
    <location>
        <begin position="302"/>
        <end position="337"/>
    </location>
</feature>
<feature type="compositionally biased region" description="Polar residues" evidence="2">
    <location>
        <begin position="310"/>
        <end position="320"/>
    </location>
</feature>
<dbReference type="Pfam" id="PF00293">
    <property type="entry name" value="NUDIX"/>
    <property type="match status" value="1"/>
</dbReference>
<dbReference type="CDD" id="cd07067">
    <property type="entry name" value="HP_PGM_like"/>
    <property type="match status" value="1"/>
</dbReference>
<dbReference type="Gene3D" id="3.90.79.10">
    <property type="entry name" value="Nucleoside Triphosphate Pyrophosphohydrolase"/>
    <property type="match status" value="1"/>
</dbReference>
<dbReference type="Proteomes" id="UP000291289">
    <property type="component" value="Unassembled WGS sequence"/>
</dbReference>
<dbReference type="InterPro" id="IPR013078">
    <property type="entry name" value="His_Pase_superF_clade-1"/>
</dbReference>
<dbReference type="InterPro" id="IPR051325">
    <property type="entry name" value="Nudix_hydrolase_domain"/>
</dbReference>
<name>A0A4R0QW40_9BIFI</name>
<dbReference type="InterPro" id="IPR029033">
    <property type="entry name" value="His_PPase_superfam"/>
</dbReference>
<gene>
    <name evidence="4" type="ORF">EJ419_02810</name>
</gene>
<keyword evidence="5" id="KW-1185">Reference proteome</keyword>
<evidence type="ECO:0000256" key="1">
    <source>
        <dbReference type="ARBA" id="ARBA00022801"/>
    </source>
</evidence>
<organism evidence="4 5">
    <name type="scientific">Alloscardovia theropitheci</name>
    <dbReference type="NCBI Taxonomy" id="2496842"/>
    <lineage>
        <taxon>Bacteria</taxon>
        <taxon>Bacillati</taxon>
        <taxon>Actinomycetota</taxon>
        <taxon>Actinomycetes</taxon>
        <taxon>Bifidobacteriales</taxon>
        <taxon>Bifidobacteriaceae</taxon>
        <taxon>Alloscardovia</taxon>
    </lineage>
</organism>
<feature type="domain" description="Nudix hydrolase" evidence="3">
    <location>
        <begin position="8"/>
        <end position="196"/>
    </location>
</feature>
<dbReference type="GO" id="GO:0006754">
    <property type="term" value="P:ATP biosynthetic process"/>
    <property type="evidence" value="ECO:0007669"/>
    <property type="project" value="TreeGrafter"/>
</dbReference>
<sequence length="438" mass="48478">MSKVKNKKVIQAAGTIIYRRSNNTQHLSSNTNTSSTNTVNAHDNIEVCIIHRPRYDDWSWPKGKLHKHESLAHAAIRETAEETGYNVRLEAPLGMVSYELDANGSDAVIPLPSEVSSENNWAKDSKRISNRIRKEVTYWVAQLISPEQESVRRLSFGEPILSTPAETDMVRWVSVEKAIAMMTRNDDKNLARTFQKYLETTRSQRARTLIVVRNAQSISSKNWQGSQHQRPLTPRGAAQAYALTTELSCYLPDTIFSCDFTRCIQTFQNWSSTTGETTCVFDVHDTAESILSRSTEYRSASNCSAANRSTGNRSTDHLNISSNTTTANKASHSSSKSTTNSRFLDALATILEHLADGTSICSAIAVTRSQLALAAQFLPELAQDTKTAHALSEILSAKKSLSHSHGFAITIVPTSDELSNAHTPCIITDITRITPIVY</sequence>
<dbReference type="SUPFAM" id="SSF53254">
    <property type="entry name" value="Phosphoglycerate mutase-like"/>
    <property type="match status" value="1"/>
</dbReference>
<dbReference type="InterPro" id="IPR020084">
    <property type="entry name" value="NUDIX_hydrolase_CS"/>
</dbReference>
<evidence type="ECO:0000256" key="2">
    <source>
        <dbReference type="SAM" id="MobiDB-lite"/>
    </source>
</evidence>
<reference evidence="4 5" key="1">
    <citation type="submission" date="2018-12" db="EMBL/GenBank/DDBJ databases">
        <title>Alloscrdovia theropitheci sp. nov: a novel taxon from the feces of the bleeding-herat monkey (Theropithecus geleda).</title>
        <authorList>
            <person name="Modesto M."/>
        </authorList>
    </citation>
    <scope>NUCLEOTIDE SEQUENCE [LARGE SCALE GENOMIC DNA]</scope>
    <source>
        <strain evidence="4 5">GLDI4/2</strain>
    </source>
</reference>
<dbReference type="Pfam" id="PF00300">
    <property type="entry name" value="His_Phos_1"/>
    <property type="match status" value="1"/>
</dbReference>
<dbReference type="InterPro" id="IPR000086">
    <property type="entry name" value="NUDIX_hydrolase_dom"/>
</dbReference>
<dbReference type="PANTHER" id="PTHR21340">
    <property type="entry name" value="DIADENOSINE 5,5-P1,P4-TETRAPHOSPHATE PYROPHOSPHOHYDROLASE MUTT"/>
    <property type="match status" value="1"/>
</dbReference>
<dbReference type="InterPro" id="IPR015797">
    <property type="entry name" value="NUDIX_hydrolase-like_dom_sf"/>
</dbReference>
<evidence type="ECO:0000313" key="4">
    <source>
        <dbReference type="EMBL" id="TCD54547.1"/>
    </source>
</evidence>
<dbReference type="AlphaFoldDB" id="A0A4R0QW40"/>
<dbReference type="Gene3D" id="3.40.50.1240">
    <property type="entry name" value="Phosphoglycerate mutase-like"/>
    <property type="match status" value="1"/>
</dbReference>
<dbReference type="GO" id="GO:0004081">
    <property type="term" value="F:bis(5'-nucleosyl)-tetraphosphatase (asymmetrical) activity"/>
    <property type="evidence" value="ECO:0007669"/>
    <property type="project" value="TreeGrafter"/>
</dbReference>
<dbReference type="SUPFAM" id="SSF55811">
    <property type="entry name" value="Nudix"/>
    <property type="match status" value="1"/>
</dbReference>
<dbReference type="PROSITE" id="PS51462">
    <property type="entry name" value="NUDIX"/>
    <property type="match status" value="1"/>
</dbReference>
<dbReference type="OrthoDB" id="4287477at2"/>
<dbReference type="EMBL" id="RXLP01000014">
    <property type="protein sequence ID" value="TCD54547.1"/>
    <property type="molecule type" value="Genomic_DNA"/>
</dbReference>
<accession>A0A4R0QW40</accession>
<dbReference type="PROSITE" id="PS00893">
    <property type="entry name" value="NUDIX_BOX"/>
    <property type="match status" value="1"/>
</dbReference>
<dbReference type="CDD" id="cd03673">
    <property type="entry name" value="NUDIX_Ap6A_hydrolase"/>
    <property type="match status" value="1"/>
</dbReference>
<feature type="compositionally biased region" description="Low complexity" evidence="2">
    <location>
        <begin position="321"/>
        <end position="337"/>
    </location>
</feature>
<proteinExistence type="predicted"/>
<dbReference type="PANTHER" id="PTHR21340:SF0">
    <property type="entry name" value="BIS(5'-NUCLEOSYL)-TETRAPHOSPHATASE [ASYMMETRICAL]"/>
    <property type="match status" value="1"/>
</dbReference>
<protein>
    <submittedName>
        <fullName evidence="4">NUDIX hydrolase</fullName>
    </submittedName>
</protein>
<comment type="caution">
    <text evidence="4">The sequence shown here is derived from an EMBL/GenBank/DDBJ whole genome shotgun (WGS) entry which is preliminary data.</text>
</comment>
<evidence type="ECO:0000313" key="5">
    <source>
        <dbReference type="Proteomes" id="UP000291289"/>
    </source>
</evidence>
<keyword evidence="1 4" id="KW-0378">Hydrolase</keyword>
<dbReference type="RefSeq" id="WP_131283407.1">
    <property type="nucleotide sequence ID" value="NZ_RXLP01000014.1"/>
</dbReference>
<evidence type="ECO:0000259" key="3">
    <source>
        <dbReference type="PROSITE" id="PS51462"/>
    </source>
</evidence>